<evidence type="ECO:0000313" key="1">
    <source>
        <dbReference type="EMBL" id="KAJ1096002.1"/>
    </source>
</evidence>
<comment type="caution">
    <text evidence="1">The sequence shown here is derived from an EMBL/GenBank/DDBJ whole genome shotgun (WGS) entry which is preliminary data.</text>
</comment>
<accession>A0AAV7M092</accession>
<evidence type="ECO:0000313" key="2">
    <source>
        <dbReference type="Proteomes" id="UP001066276"/>
    </source>
</evidence>
<reference evidence="1" key="1">
    <citation type="journal article" date="2022" name="bioRxiv">
        <title>Sequencing and chromosome-scale assembly of the giantPleurodeles waltlgenome.</title>
        <authorList>
            <person name="Brown T."/>
            <person name="Elewa A."/>
            <person name="Iarovenko S."/>
            <person name="Subramanian E."/>
            <person name="Araus A.J."/>
            <person name="Petzold A."/>
            <person name="Susuki M."/>
            <person name="Suzuki K.-i.T."/>
            <person name="Hayashi T."/>
            <person name="Toyoda A."/>
            <person name="Oliveira C."/>
            <person name="Osipova E."/>
            <person name="Leigh N.D."/>
            <person name="Simon A."/>
            <person name="Yun M.H."/>
        </authorList>
    </citation>
    <scope>NUCLEOTIDE SEQUENCE</scope>
    <source>
        <strain evidence="1">20211129_DDA</strain>
        <tissue evidence="1">Liver</tissue>
    </source>
</reference>
<name>A0AAV7M092_PLEWA</name>
<proteinExistence type="predicted"/>
<protein>
    <submittedName>
        <fullName evidence="1">Uncharacterized protein</fullName>
    </submittedName>
</protein>
<dbReference type="Proteomes" id="UP001066276">
    <property type="component" value="Chromosome 10"/>
</dbReference>
<organism evidence="1 2">
    <name type="scientific">Pleurodeles waltl</name>
    <name type="common">Iberian ribbed newt</name>
    <dbReference type="NCBI Taxonomy" id="8319"/>
    <lineage>
        <taxon>Eukaryota</taxon>
        <taxon>Metazoa</taxon>
        <taxon>Chordata</taxon>
        <taxon>Craniata</taxon>
        <taxon>Vertebrata</taxon>
        <taxon>Euteleostomi</taxon>
        <taxon>Amphibia</taxon>
        <taxon>Batrachia</taxon>
        <taxon>Caudata</taxon>
        <taxon>Salamandroidea</taxon>
        <taxon>Salamandridae</taxon>
        <taxon>Pleurodelinae</taxon>
        <taxon>Pleurodeles</taxon>
    </lineage>
</organism>
<sequence>MCAVAPVIHPDNAARLISVQAEDSGLCPAADRTQAYIQASGNSDPPRVICQAGSNYSGLRPLQSAYRGKRKEVKESWGGIFRTNPLDYNIWCIRKAHIHHFGHNPLDYNKGCIRKAHIHHFGHLGDEL</sequence>
<keyword evidence="2" id="KW-1185">Reference proteome</keyword>
<gene>
    <name evidence="1" type="ORF">NDU88_001151</name>
</gene>
<dbReference type="AlphaFoldDB" id="A0AAV7M092"/>
<dbReference type="EMBL" id="JANPWB010000014">
    <property type="protein sequence ID" value="KAJ1096002.1"/>
    <property type="molecule type" value="Genomic_DNA"/>
</dbReference>